<dbReference type="InterPro" id="IPR001173">
    <property type="entry name" value="Glyco_trans_2-like"/>
</dbReference>
<feature type="domain" description="Glycosyltransferase 2-like" evidence="1">
    <location>
        <begin position="10"/>
        <end position="137"/>
    </location>
</feature>
<dbReference type="SUPFAM" id="SSF53448">
    <property type="entry name" value="Nucleotide-diphospho-sugar transferases"/>
    <property type="match status" value="1"/>
</dbReference>
<sequence>MRSYNLPLVSVIIPCFNGEEYICDSVDSVLGQSYDNIEIIVVDDGSTDRTIELIKEKYHALDGFRLVQLASNCGAAVARNKGVSEARGEYVCFLDADDLAVRHRIECQLKKLLDTESNICVSPLKNFGLSKNHVNWISLNQEGLKKISLLKCPFPQPSVFGERWVFQSNPYLAGCYAEDYELWSRLLFKYKFCVVDEPLILGRNHSGSASRSHKEKIESQTHEIRVSSIKNYGLRLSNSELEVLRSCYTNKFVSHDRLVSFSHLLSFLLSEGYSDKFISNQYNDQFYWVLRQQCNYDIFGVYRRLRFSKGFRWFGLGKEVKLLLNCIVNFFLR</sequence>
<gene>
    <name evidence="2" type="ORF">VMB_25920</name>
</gene>
<dbReference type="Proteomes" id="UP000004827">
    <property type="component" value="Unassembled WGS sequence"/>
</dbReference>
<evidence type="ECO:0000259" key="1">
    <source>
        <dbReference type="Pfam" id="PF00535"/>
    </source>
</evidence>
<dbReference type="PANTHER" id="PTHR22916">
    <property type="entry name" value="GLYCOSYLTRANSFERASE"/>
    <property type="match status" value="1"/>
</dbReference>
<dbReference type="RefSeq" id="WP_001258273.1">
    <property type="nucleotide sequence ID" value="NZ_ACYU01000123.1"/>
</dbReference>
<dbReference type="EMBL" id="ACYU01000123">
    <property type="protein sequence ID" value="EEW06182.1"/>
    <property type="molecule type" value="Genomic_DNA"/>
</dbReference>
<dbReference type="AlphaFoldDB" id="D2YGE5"/>
<proteinExistence type="predicted"/>
<dbReference type="GO" id="GO:0016758">
    <property type="term" value="F:hexosyltransferase activity"/>
    <property type="evidence" value="ECO:0007669"/>
    <property type="project" value="UniProtKB-ARBA"/>
</dbReference>
<accession>D2YGE5</accession>
<reference evidence="2 3" key="1">
    <citation type="journal article" date="2009" name="BMC Evol. Biol.">
        <title>Genomic taxonomy of Vibrios.</title>
        <authorList>
            <person name="Thompson C.C."/>
            <person name="Vicente A.C."/>
            <person name="Souza R.C."/>
            <person name="Vasconcelos A.T."/>
            <person name="Vesth T."/>
            <person name="Alves N.Jr."/>
            <person name="Ussery D.W."/>
            <person name="Iida T."/>
            <person name="Thompson F.L."/>
        </authorList>
    </citation>
    <scope>NUCLEOTIDE SEQUENCE [LARGE SCALE GENOMIC DNA]</scope>
    <source>
        <strain evidence="2 3">VM603</strain>
    </source>
</reference>
<dbReference type="InterPro" id="IPR029044">
    <property type="entry name" value="Nucleotide-diphossugar_trans"/>
</dbReference>
<dbReference type="CDD" id="cd00761">
    <property type="entry name" value="Glyco_tranf_GTA_type"/>
    <property type="match status" value="1"/>
</dbReference>
<evidence type="ECO:0000313" key="3">
    <source>
        <dbReference type="Proteomes" id="UP000004827"/>
    </source>
</evidence>
<comment type="caution">
    <text evidence="2">The sequence shown here is derived from an EMBL/GenBank/DDBJ whole genome shotgun (WGS) entry which is preliminary data.</text>
</comment>
<name>D2YGE5_VIBMI</name>
<dbReference type="Gene3D" id="3.90.550.10">
    <property type="entry name" value="Spore Coat Polysaccharide Biosynthesis Protein SpsA, Chain A"/>
    <property type="match status" value="1"/>
</dbReference>
<evidence type="ECO:0000313" key="2">
    <source>
        <dbReference type="EMBL" id="EEW06182.1"/>
    </source>
</evidence>
<dbReference type="PANTHER" id="PTHR22916:SF3">
    <property type="entry name" value="UDP-GLCNAC:BETAGAL BETA-1,3-N-ACETYLGLUCOSAMINYLTRANSFERASE-LIKE PROTEIN 1"/>
    <property type="match status" value="1"/>
</dbReference>
<dbReference type="Pfam" id="PF00535">
    <property type="entry name" value="Glycos_transf_2"/>
    <property type="match status" value="1"/>
</dbReference>
<protein>
    <recommendedName>
        <fullName evidence="1">Glycosyltransferase 2-like domain-containing protein</fullName>
    </recommendedName>
</protein>
<organism evidence="2 3">
    <name type="scientific">Vibrio mimicus VM603</name>
    <dbReference type="NCBI Taxonomy" id="671074"/>
    <lineage>
        <taxon>Bacteria</taxon>
        <taxon>Pseudomonadati</taxon>
        <taxon>Pseudomonadota</taxon>
        <taxon>Gammaproteobacteria</taxon>
        <taxon>Vibrionales</taxon>
        <taxon>Vibrionaceae</taxon>
        <taxon>Vibrio</taxon>
    </lineage>
</organism>